<evidence type="ECO:0000256" key="4">
    <source>
        <dbReference type="ARBA" id="ARBA00023172"/>
    </source>
</evidence>
<dbReference type="SUPFAM" id="SSF56349">
    <property type="entry name" value="DNA breaking-rejoining enzymes"/>
    <property type="match status" value="1"/>
</dbReference>
<dbReference type="PANTHER" id="PTHR30349:SF64">
    <property type="entry name" value="PROPHAGE INTEGRASE INTD-RELATED"/>
    <property type="match status" value="1"/>
</dbReference>
<name>A0A7H8UZ36_STRSA</name>
<dbReference type="PANTHER" id="PTHR30349">
    <property type="entry name" value="PHAGE INTEGRASE-RELATED"/>
    <property type="match status" value="1"/>
</dbReference>
<dbReference type="GO" id="GO:0003677">
    <property type="term" value="F:DNA binding"/>
    <property type="evidence" value="ECO:0007669"/>
    <property type="project" value="UniProtKB-KW"/>
</dbReference>
<gene>
    <name evidence="6" type="ORF">FDP16_03340</name>
</gene>
<evidence type="ECO:0000256" key="1">
    <source>
        <dbReference type="ARBA" id="ARBA00008857"/>
    </source>
</evidence>
<evidence type="ECO:0000313" key="7">
    <source>
        <dbReference type="Proteomes" id="UP000509535"/>
    </source>
</evidence>
<dbReference type="InterPro" id="IPR004107">
    <property type="entry name" value="Integrase_SAM-like_N"/>
</dbReference>
<feature type="domain" description="Tyr recombinase" evidence="5">
    <location>
        <begin position="178"/>
        <end position="376"/>
    </location>
</feature>
<accession>A0A7H8UZ36</accession>
<keyword evidence="2" id="KW-0229">DNA integration</keyword>
<keyword evidence="3" id="KW-0238">DNA-binding</keyword>
<sequence length="418" mass="48297">MKIAEVKKKNGSTVYRTRVYLGVDQITRKKVKASITARTKKELKAKALTAQADFKSNGFTRKARSNISTYSELLDIWWETYQHTLRVNSQIMIKGRLENYLRPAFGKYKLDKLTPAVIQNQVNQWAADYNQHSQGVKDYNFSHSLNKRILQYAVSIQAILSNPARDTIVPRRANKEKLEIKYLDSQNLKRFLDYLDSLDNSYTNFYDSVLYKLLLATGLRIGEALALEWSDIDLEAARINVNKTLNARQGVNSPKSRSSVRELDIDKKTVLMLRLYKVRQREKAREVGTASDTVFTDLIRPYPLKSSLDGRLKNHIKRAGCTPVSFHAFRHTHASILLNAGLPYKEIQIRLGHSTLSMTMDTYSHLSPENEKKRLGQKSNLKYKKRTKLVFWQSEFCFVRFSHLIIDLKGLIIKIFKN</sequence>
<dbReference type="InterPro" id="IPR010998">
    <property type="entry name" value="Integrase_recombinase_N"/>
</dbReference>
<dbReference type="GO" id="GO:0015074">
    <property type="term" value="P:DNA integration"/>
    <property type="evidence" value="ECO:0007669"/>
    <property type="project" value="UniProtKB-KW"/>
</dbReference>
<proteinExistence type="inferred from homology"/>
<organism evidence="6 7">
    <name type="scientific">Streptococcus sanguinis</name>
    <dbReference type="NCBI Taxonomy" id="1305"/>
    <lineage>
        <taxon>Bacteria</taxon>
        <taxon>Bacillati</taxon>
        <taxon>Bacillota</taxon>
        <taxon>Bacilli</taxon>
        <taxon>Lactobacillales</taxon>
        <taxon>Streptococcaceae</taxon>
        <taxon>Streptococcus</taxon>
    </lineage>
</organism>
<dbReference type="PROSITE" id="PS51898">
    <property type="entry name" value="TYR_RECOMBINASE"/>
    <property type="match status" value="1"/>
</dbReference>
<dbReference type="Proteomes" id="UP000509535">
    <property type="component" value="Chromosome"/>
</dbReference>
<protein>
    <submittedName>
        <fullName evidence="6">Site-specific integrase</fullName>
    </submittedName>
</protein>
<comment type="similarity">
    <text evidence="1">Belongs to the 'phage' integrase family.</text>
</comment>
<reference evidence="6 7" key="1">
    <citation type="submission" date="2019-06" db="EMBL/GenBank/DDBJ databases">
        <title>The organization of the Streptococcus sanguinis genomes.</title>
        <authorList>
            <person name="Wang H.Y."/>
            <person name="Chen Y.Y.M."/>
            <person name="Wu C.H."/>
        </authorList>
    </citation>
    <scope>NUCLEOTIDE SEQUENCE [LARGE SCALE GENOMIC DNA]</scope>
    <source>
        <strain evidence="6 7">CGMH058</strain>
    </source>
</reference>
<dbReference type="InterPro" id="IPR002104">
    <property type="entry name" value="Integrase_catalytic"/>
</dbReference>
<evidence type="ECO:0000256" key="3">
    <source>
        <dbReference type="ARBA" id="ARBA00023125"/>
    </source>
</evidence>
<evidence type="ECO:0000259" key="5">
    <source>
        <dbReference type="PROSITE" id="PS51898"/>
    </source>
</evidence>
<dbReference type="AlphaFoldDB" id="A0A7H8UZ36"/>
<dbReference type="CDD" id="cd01189">
    <property type="entry name" value="INT_ICEBs1_C_like"/>
    <property type="match status" value="1"/>
</dbReference>
<dbReference type="RefSeq" id="WP_176798556.1">
    <property type="nucleotide sequence ID" value="NZ_CP040798.1"/>
</dbReference>
<dbReference type="InterPro" id="IPR050090">
    <property type="entry name" value="Tyrosine_recombinase_XerCD"/>
</dbReference>
<dbReference type="Pfam" id="PF14659">
    <property type="entry name" value="Phage_int_SAM_3"/>
    <property type="match status" value="1"/>
</dbReference>
<evidence type="ECO:0000313" key="6">
    <source>
        <dbReference type="EMBL" id="QLB49656.1"/>
    </source>
</evidence>
<dbReference type="Gene3D" id="1.10.150.130">
    <property type="match status" value="1"/>
</dbReference>
<dbReference type="EMBL" id="CP040798">
    <property type="protein sequence ID" value="QLB49656.1"/>
    <property type="molecule type" value="Genomic_DNA"/>
</dbReference>
<dbReference type="InterPro" id="IPR011010">
    <property type="entry name" value="DNA_brk_join_enz"/>
</dbReference>
<dbReference type="Pfam" id="PF00589">
    <property type="entry name" value="Phage_integrase"/>
    <property type="match status" value="1"/>
</dbReference>
<keyword evidence="4" id="KW-0233">DNA recombination</keyword>
<dbReference type="Gene3D" id="1.10.443.10">
    <property type="entry name" value="Intergrase catalytic core"/>
    <property type="match status" value="1"/>
</dbReference>
<dbReference type="GO" id="GO:0006310">
    <property type="term" value="P:DNA recombination"/>
    <property type="evidence" value="ECO:0007669"/>
    <property type="project" value="UniProtKB-KW"/>
</dbReference>
<evidence type="ECO:0000256" key="2">
    <source>
        <dbReference type="ARBA" id="ARBA00022908"/>
    </source>
</evidence>
<dbReference type="InterPro" id="IPR013762">
    <property type="entry name" value="Integrase-like_cat_sf"/>
</dbReference>